<reference evidence="5" key="1">
    <citation type="submission" date="2020-10" db="EMBL/GenBank/DDBJ databases">
        <authorList>
            <person name="Castelo-Branco R."/>
            <person name="Eusebio N."/>
            <person name="Adriana R."/>
            <person name="Vieira A."/>
            <person name="Brugerolle De Fraissinette N."/>
            <person name="Rezende De Castro R."/>
            <person name="Schneider M.P."/>
            <person name="Vasconcelos V."/>
            <person name="Leao P.N."/>
        </authorList>
    </citation>
    <scope>NUCLEOTIDE SEQUENCE</scope>
    <source>
        <strain evidence="5">LEGE 07310</strain>
    </source>
</reference>
<dbReference type="Gene3D" id="3.40.50.1820">
    <property type="entry name" value="alpha/beta hydrolase"/>
    <property type="match status" value="1"/>
</dbReference>
<gene>
    <name evidence="5" type="ORF">IQ241_19025</name>
</gene>
<sequence length="503" mass="54352">MILNYGLVERSVAVDDLETYAREGRLSETLESYARYFTPTQLERFRVGLTASTDLDVVAISQFLYTPQGEALLRELGEIIQSGGRQNGFLAIRGSVILAAADPNQGLTLLNVLKKFPTPVIRIDLRQASNLTGDFIGALNQTEATAALIQNLSAQAAAEQSLPNPSTELASPGSFLWDVIPLEGVALPTNLYLPQRNRLNASARPVVVLSHGLGGSQRTLAYLAEHLASYGFAVLVVEHPGSSEEQLSALLSGQASRVTPPDELTRRPLAIQELLNDLTHLTRLDARLRGRLDLRRIGVMGQSFGAYTTLALAGAEINLERLEAACPPEFDELNLSLLLQCLALELPQPLPQLGDPRIRAAIAVNPLDSAIFGQASLAEIDIPMMLVSGSADTVTPALAEQIRPFTWLTTPEKYLLQFRGGTHFSIISGAETEGAVPVPDAVIGPSPETAERYIRAMSVAFFATHLTEDPAYRPYLSAAYASQLSQSELPLSLIQSLSPEQLP</sequence>
<keyword evidence="6" id="KW-1185">Reference proteome</keyword>
<comment type="caution">
    <text evidence="5">The sequence shown here is derived from an EMBL/GenBank/DDBJ whole genome shotgun (WGS) entry which is preliminary data.</text>
</comment>
<dbReference type="InterPro" id="IPR029058">
    <property type="entry name" value="AB_hydrolase_fold"/>
</dbReference>
<evidence type="ECO:0000256" key="1">
    <source>
        <dbReference type="ARBA" id="ARBA00022801"/>
    </source>
</evidence>
<dbReference type="PANTHER" id="PTHR10272:SF13">
    <property type="entry name" value="POLY(ETHYLENE TEREPHTHALATE) HYDROLASE"/>
    <property type="match status" value="1"/>
</dbReference>
<name>A0A8J7AKF8_9CYAN</name>
<proteinExistence type="predicted"/>
<dbReference type="Pfam" id="PF07176">
    <property type="entry name" value="DUF1400"/>
    <property type="match status" value="1"/>
</dbReference>
<dbReference type="Proteomes" id="UP000636505">
    <property type="component" value="Unassembled WGS sequence"/>
</dbReference>
<dbReference type="Pfam" id="PF03403">
    <property type="entry name" value="PAF-AH_p_II"/>
    <property type="match status" value="1"/>
</dbReference>
<organism evidence="5 6">
    <name type="scientific">Vasconcelosia minhoensis LEGE 07310</name>
    <dbReference type="NCBI Taxonomy" id="915328"/>
    <lineage>
        <taxon>Bacteria</taxon>
        <taxon>Bacillati</taxon>
        <taxon>Cyanobacteriota</taxon>
        <taxon>Cyanophyceae</taxon>
        <taxon>Nodosilineales</taxon>
        <taxon>Cymatolegaceae</taxon>
        <taxon>Vasconcelosia</taxon>
        <taxon>Vasconcelosia minhoensis</taxon>
    </lineage>
</organism>
<evidence type="ECO:0000256" key="2">
    <source>
        <dbReference type="ARBA" id="ARBA00022963"/>
    </source>
</evidence>
<evidence type="ECO:0000313" key="6">
    <source>
        <dbReference type="Proteomes" id="UP000636505"/>
    </source>
</evidence>
<dbReference type="AlphaFoldDB" id="A0A8J7AKF8"/>
<dbReference type="GO" id="GO:0016042">
    <property type="term" value="P:lipid catabolic process"/>
    <property type="evidence" value="ECO:0007669"/>
    <property type="project" value="UniProtKB-KW"/>
</dbReference>
<keyword evidence="2" id="KW-0442">Lipid degradation</keyword>
<evidence type="ECO:0000259" key="4">
    <source>
        <dbReference type="Pfam" id="PF07176"/>
    </source>
</evidence>
<dbReference type="GO" id="GO:0003847">
    <property type="term" value="F:1-alkyl-2-acetylglycerophosphocholine esterase activity"/>
    <property type="evidence" value="ECO:0007669"/>
    <property type="project" value="TreeGrafter"/>
</dbReference>
<dbReference type="InterPro" id="IPR010802">
    <property type="entry name" value="DUF1400"/>
</dbReference>
<dbReference type="PANTHER" id="PTHR10272">
    <property type="entry name" value="PLATELET-ACTIVATING FACTOR ACETYLHYDROLASE"/>
    <property type="match status" value="1"/>
</dbReference>
<keyword evidence="1 5" id="KW-0378">Hydrolase</keyword>
<dbReference type="RefSeq" id="WP_193910247.1">
    <property type="nucleotide sequence ID" value="NZ_JADEXG010000054.1"/>
</dbReference>
<keyword evidence="3" id="KW-0443">Lipid metabolism</keyword>
<accession>A0A8J7AKF8</accession>
<protein>
    <submittedName>
        <fullName evidence="5">Alpha/beta hydrolase</fullName>
    </submittedName>
</protein>
<dbReference type="EMBL" id="JADEXG010000054">
    <property type="protein sequence ID" value="MBE9079363.1"/>
    <property type="molecule type" value="Genomic_DNA"/>
</dbReference>
<evidence type="ECO:0000313" key="5">
    <source>
        <dbReference type="EMBL" id="MBE9079363.1"/>
    </source>
</evidence>
<evidence type="ECO:0000256" key="3">
    <source>
        <dbReference type="ARBA" id="ARBA00023098"/>
    </source>
</evidence>
<dbReference type="SUPFAM" id="SSF53474">
    <property type="entry name" value="alpha/beta-Hydrolases"/>
    <property type="match status" value="1"/>
</dbReference>
<feature type="domain" description="DUF1400" evidence="4">
    <location>
        <begin position="2"/>
        <end position="124"/>
    </location>
</feature>